<dbReference type="Pfam" id="PF04575">
    <property type="entry name" value="SlipAM"/>
    <property type="match status" value="1"/>
</dbReference>
<feature type="signal peptide" evidence="8">
    <location>
        <begin position="1"/>
        <end position="24"/>
    </location>
</feature>
<evidence type="ECO:0000313" key="11">
    <source>
        <dbReference type="EMBL" id="QMT39905.1"/>
    </source>
</evidence>
<dbReference type="Proteomes" id="UP000514752">
    <property type="component" value="Chromosome"/>
</dbReference>
<evidence type="ECO:0000256" key="6">
    <source>
        <dbReference type="ARBA" id="ARBA00023237"/>
    </source>
</evidence>
<comment type="similarity">
    <text evidence="7">Belongs to the Slam family.</text>
</comment>
<dbReference type="RefSeq" id="WP_182121669.1">
    <property type="nucleotide sequence ID" value="NZ_CP059567.1"/>
</dbReference>
<evidence type="ECO:0000256" key="3">
    <source>
        <dbReference type="ARBA" id="ARBA00022692"/>
    </source>
</evidence>
<keyword evidence="4 8" id="KW-0732">Signal</keyword>
<keyword evidence="2" id="KW-1134">Transmembrane beta strand</keyword>
<dbReference type="SUPFAM" id="SSF48452">
    <property type="entry name" value="TPR-like"/>
    <property type="match status" value="1"/>
</dbReference>
<feature type="domain" description="Surface lipoprotein assembly modifier N-terminal TPR repeats region" evidence="10">
    <location>
        <begin position="60"/>
        <end position="155"/>
    </location>
</feature>
<keyword evidence="6" id="KW-0998">Cell outer membrane</keyword>
<evidence type="ECO:0000256" key="2">
    <source>
        <dbReference type="ARBA" id="ARBA00022452"/>
    </source>
</evidence>
<accession>A0A7D7N2L5</accession>
<dbReference type="Pfam" id="PF24575">
    <property type="entry name" value="TPR_Slam"/>
    <property type="match status" value="1"/>
</dbReference>
<dbReference type="InterPro" id="IPR007655">
    <property type="entry name" value="Slam_C"/>
</dbReference>
<feature type="domain" description="Surface lipoprotein assembly modifier C-terminal" evidence="9">
    <location>
        <begin position="183"/>
        <end position="492"/>
    </location>
</feature>
<keyword evidence="3" id="KW-0812">Transmembrane</keyword>
<gene>
    <name evidence="11" type="ORF">H3L94_08540</name>
</gene>
<dbReference type="AlphaFoldDB" id="A0A7D7N2L5"/>
<evidence type="ECO:0000256" key="8">
    <source>
        <dbReference type="SAM" id="SignalP"/>
    </source>
</evidence>
<sequence length="492" mass="55762">MPLFVFKRCLPAVLLLLTALPAQANQDDTFYQLQQGINAQQQQREQQTVGDVSLPLATAATAPETLMLALLQAINAQQADEIRRLLALYRQQPNHEADMVLFAEANLAIAANDMPQAIALYRQLYARNPQFARARLDLARLLFVDKQNREARALFEGLEVPGQPAVNQKIGQFVEALNQRDAWHGSLALGPVYASNLNQSSQRTVWRPQQQCQTDHNGVPLVGANGQLQCHTILLPATTPAAVNAEGLGYEWALNRQQSLHGHYALRLQAHGFGRWYRGHSEHNEHHLSVSPAYVYQNRQHSLSIGPAFQVAVAGKHVQHSSSGLQLNWGREIGRNGFASLYAERRHDRYRAEEHRHFNGPQTLAMLHGAAVLPNNWLLFGGYDYLDKRSREAVDSYRRHGLRLGVSKTWGQHLETTLQASLRRSSYRAEHAWLQTRRRDTTQTYQLDIKPARPLWPGFSPVLSLKHTRNRSSSWVNDYRSHEAMLKLNYAF</sequence>
<evidence type="ECO:0000256" key="5">
    <source>
        <dbReference type="ARBA" id="ARBA00023136"/>
    </source>
</evidence>
<dbReference type="Gene3D" id="1.25.40.10">
    <property type="entry name" value="Tetratricopeptide repeat domain"/>
    <property type="match status" value="1"/>
</dbReference>
<organism evidence="11 12">
    <name type="scientific">Neisseria shayeganii</name>
    <dbReference type="NCBI Taxonomy" id="607712"/>
    <lineage>
        <taxon>Bacteria</taxon>
        <taxon>Pseudomonadati</taxon>
        <taxon>Pseudomonadota</taxon>
        <taxon>Betaproteobacteria</taxon>
        <taxon>Neisseriales</taxon>
        <taxon>Neisseriaceae</taxon>
        <taxon>Neisseria</taxon>
    </lineage>
</organism>
<dbReference type="InterPro" id="IPR057556">
    <property type="entry name" value="TPR_Slam"/>
</dbReference>
<name>A0A7D7N2L5_9NEIS</name>
<dbReference type="InterPro" id="IPR011990">
    <property type="entry name" value="TPR-like_helical_dom_sf"/>
</dbReference>
<comment type="subcellular location">
    <subcellularLocation>
        <location evidence="1">Cell outer membrane</location>
        <topology evidence="1">Multi-pass membrane protein</topology>
    </subcellularLocation>
</comment>
<protein>
    <submittedName>
        <fullName evidence="11">DUF560 domain-containing protein</fullName>
    </submittedName>
</protein>
<dbReference type="KEGG" id="nsg:H3L94_08540"/>
<dbReference type="EMBL" id="CP059567">
    <property type="protein sequence ID" value="QMT39905.1"/>
    <property type="molecule type" value="Genomic_DNA"/>
</dbReference>
<evidence type="ECO:0000256" key="7">
    <source>
        <dbReference type="ARBA" id="ARBA00023609"/>
    </source>
</evidence>
<keyword evidence="5" id="KW-0472">Membrane</keyword>
<dbReference type="GO" id="GO:0009279">
    <property type="term" value="C:cell outer membrane"/>
    <property type="evidence" value="ECO:0007669"/>
    <property type="project" value="UniProtKB-SubCell"/>
</dbReference>
<evidence type="ECO:0000256" key="4">
    <source>
        <dbReference type="ARBA" id="ARBA00022729"/>
    </source>
</evidence>
<feature type="chain" id="PRO_5028339589" evidence="8">
    <location>
        <begin position="25"/>
        <end position="492"/>
    </location>
</feature>
<evidence type="ECO:0000259" key="9">
    <source>
        <dbReference type="Pfam" id="PF04575"/>
    </source>
</evidence>
<proteinExistence type="inferred from homology"/>
<evidence type="ECO:0000259" key="10">
    <source>
        <dbReference type="Pfam" id="PF24575"/>
    </source>
</evidence>
<evidence type="ECO:0000313" key="12">
    <source>
        <dbReference type="Proteomes" id="UP000514752"/>
    </source>
</evidence>
<reference evidence="11 12" key="1">
    <citation type="submission" date="2020-07" db="EMBL/GenBank/DDBJ databases">
        <title>Genomic diversity of species in the Neisseriaceae family.</title>
        <authorList>
            <person name="Vincent A.T."/>
            <person name="Bernet E."/>
            <person name="Veyrier F.J."/>
        </authorList>
    </citation>
    <scope>NUCLEOTIDE SEQUENCE [LARGE SCALE GENOMIC DNA]</scope>
    <source>
        <strain evidence="11 12">DSM 22244</strain>
    </source>
</reference>
<evidence type="ECO:0000256" key="1">
    <source>
        <dbReference type="ARBA" id="ARBA00004571"/>
    </source>
</evidence>